<dbReference type="Proteomes" id="UP000430975">
    <property type="component" value="Unassembled WGS sequence"/>
</dbReference>
<evidence type="ECO:0000256" key="3">
    <source>
        <dbReference type="ARBA" id="ARBA00022448"/>
    </source>
</evidence>
<dbReference type="FunFam" id="3.40.930.10:FF:000009">
    <property type="entry name" value="PTS system, fructose specific IIABC component"/>
    <property type="match status" value="1"/>
</dbReference>
<evidence type="ECO:0000259" key="14">
    <source>
        <dbReference type="PROSITE" id="PS51099"/>
    </source>
</evidence>
<keyword evidence="6" id="KW-0762">Sugar transport</keyword>
<accession>A0A6I2GE10</accession>
<dbReference type="GO" id="GO:0005351">
    <property type="term" value="F:carbohydrate:proton symporter activity"/>
    <property type="evidence" value="ECO:0007669"/>
    <property type="project" value="InterPro"/>
</dbReference>
<protein>
    <submittedName>
        <fullName evidence="16">PTS fructose transporter subunit IIC</fullName>
    </submittedName>
</protein>
<evidence type="ECO:0000256" key="1">
    <source>
        <dbReference type="ARBA" id="ARBA00004429"/>
    </source>
</evidence>
<dbReference type="InterPro" id="IPR002178">
    <property type="entry name" value="PTS_EIIA_type-2_dom"/>
</dbReference>
<feature type="transmembrane region" description="Helical" evidence="12">
    <location>
        <begin position="628"/>
        <end position="649"/>
    </location>
</feature>
<keyword evidence="11 12" id="KW-0472">Membrane</keyword>
<dbReference type="NCBIfam" id="TIGR00829">
    <property type="entry name" value="FRU"/>
    <property type="match status" value="1"/>
</dbReference>
<keyword evidence="17" id="KW-1185">Reference proteome</keyword>
<evidence type="ECO:0000256" key="11">
    <source>
        <dbReference type="ARBA" id="ARBA00023136"/>
    </source>
</evidence>
<dbReference type="SUPFAM" id="SSF52794">
    <property type="entry name" value="PTS system IIB component-like"/>
    <property type="match status" value="1"/>
</dbReference>
<dbReference type="PROSITE" id="PS51094">
    <property type="entry name" value="PTS_EIIA_TYPE_2"/>
    <property type="match status" value="1"/>
</dbReference>
<dbReference type="AlphaFoldDB" id="A0A6I2GE10"/>
<evidence type="ECO:0000259" key="13">
    <source>
        <dbReference type="PROSITE" id="PS51094"/>
    </source>
</evidence>
<feature type="transmembrane region" description="Helical" evidence="12">
    <location>
        <begin position="408"/>
        <end position="428"/>
    </location>
</feature>
<dbReference type="Pfam" id="PF00359">
    <property type="entry name" value="PTS_EIIA_2"/>
    <property type="match status" value="1"/>
</dbReference>
<dbReference type="Gene3D" id="3.40.50.2300">
    <property type="match status" value="1"/>
</dbReference>
<dbReference type="GO" id="GO:0005737">
    <property type="term" value="C:cytoplasm"/>
    <property type="evidence" value="ECO:0007669"/>
    <property type="project" value="UniProtKB-SubCell"/>
</dbReference>
<dbReference type="InterPro" id="IPR016152">
    <property type="entry name" value="PTrfase/Anion_transptr"/>
</dbReference>
<evidence type="ECO:0000256" key="10">
    <source>
        <dbReference type="ARBA" id="ARBA00022989"/>
    </source>
</evidence>
<keyword evidence="8" id="KW-0598">Phosphotransferase system</keyword>
<feature type="transmembrane region" description="Helical" evidence="12">
    <location>
        <begin position="560"/>
        <end position="580"/>
    </location>
</feature>
<dbReference type="InterPro" id="IPR050864">
    <property type="entry name" value="Bacterial_PTS_Sugar_Transport"/>
</dbReference>
<dbReference type="InterPro" id="IPR013014">
    <property type="entry name" value="PTS_EIIC_2"/>
</dbReference>
<keyword evidence="4" id="KW-1003">Cell membrane</keyword>
<evidence type="ECO:0000256" key="12">
    <source>
        <dbReference type="SAM" id="Phobius"/>
    </source>
</evidence>
<proteinExistence type="predicted"/>
<dbReference type="Pfam" id="PF02378">
    <property type="entry name" value="PTS_EIIC"/>
    <property type="match status" value="1"/>
</dbReference>
<keyword evidence="3" id="KW-0813">Transport</keyword>
<feature type="transmembrane region" description="Helical" evidence="12">
    <location>
        <begin position="527"/>
        <end position="548"/>
    </location>
</feature>
<dbReference type="InterPro" id="IPR013011">
    <property type="entry name" value="PTS_EIIB_2"/>
</dbReference>
<comment type="caution">
    <text evidence="16">The sequence shown here is derived from an EMBL/GenBank/DDBJ whole genome shotgun (WGS) entry which is preliminary data.</text>
</comment>
<evidence type="ECO:0000313" key="17">
    <source>
        <dbReference type="Proteomes" id="UP000430975"/>
    </source>
</evidence>
<evidence type="ECO:0000256" key="5">
    <source>
        <dbReference type="ARBA" id="ARBA00022553"/>
    </source>
</evidence>
<keyword evidence="5" id="KW-0597">Phosphoprotein</keyword>
<dbReference type="PROSITE" id="PS00372">
    <property type="entry name" value="PTS_EIIA_TYPE_2_HIS"/>
    <property type="match status" value="1"/>
</dbReference>
<dbReference type="InterPro" id="IPR006327">
    <property type="entry name" value="PTS_IIC_fruc"/>
</dbReference>
<evidence type="ECO:0000313" key="16">
    <source>
        <dbReference type="EMBL" id="MRI86080.1"/>
    </source>
</evidence>
<dbReference type="GO" id="GO:0022877">
    <property type="term" value="F:protein-N(PI)-phosphohistidine-fructose phosphotransferase system transporter activity"/>
    <property type="evidence" value="ECO:0007669"/>
    <property type="project" value="InterPro"/>
</dbReference>
<evidence type="ECO:0000256" key="7">
    <source>
        <dbReference type="ARBA" id="ARBA00022679"/>
    </source>
</evidence>
<feature type="transmembrane region" description="Helical" evidence="12">
    <location>
        <begin position="352"/>
        <end position="372"/>
    </location>
</feature>
<dbReference type="CDD" id="cd05569">
    <property type="entry name" value="PTS_IIB_fructose"/>
    <property type="match status" value="1"/>
</dbReference>
<evidence type="ECO:0000256" key="9">
    <source>
        <dbReference type="ARBA" id="ARBA00022692"/>
    </source>
</evidence>
<dbReference type="InterPro" id="IPR003352">
    <property type="entry name" value="PTS_EIIC"/>
</dbReference>
<dbReference type="SUPFAM" id="SSF55804">
    <property type="entry name" value="Phoshotransferase/anion transport protein"/>
    <property type="match status" value="1"/>
</dbReference>
<dbReference type="EMBL" id="WJQS01000008">
    <property type="protein sequence ID" value="MRI86080.1"/>
    <property type="molecule type" value="Genomic_DNA"/>
</dbReference>
<evidence type="ECO:0000256" key="4">
    <source>
        <dbReference type="ARBA" id="ARBA00022475"/>
    </source>
</evidence>
<dbReference type="Gene3D" id="3.40.930.10">
    <property type="entry name" value="Mannitol-specific EII, Chain A"/>
    <property type="match status" value="1"/>
</dbReference>
<feature type="transmembrane region" description="Helical" evidence="12">
    <location>
        <begin position="310"/>
        <end position="332"/>
    </location>
</feature>
<dbReference type="NCBIfam" id="TIGR00848">
    <property type="entry name" value="fruA"/>
    <property type="match status" value="1"/>
</dbReference>
<dbReference type="Pfam" id="PF02302">
    <property type="entry name" value="PTS_IIB"/>
    <property type="match status" value="1"/>
</dbReference>
<evidence type="ECO:0000259" key="15">
    <source>
        <dbReference type="PROSITE" id="PS51104"/>
    </source>
</evidence>
<dbReference type="PANTHER" id="PTHR30505:SF28">
    <property type="entry name" value="PTS SYSTEM 2-O-ALPHA-MANNOSYL-D-GLYCERATE-SPECIFIC EIIABC COMPONENT"/>
    <property type="match status" value="1"/>
</dbReference>
<feature type="domain" description="PTS EIIA type-2" evidence="13">
    <location>
        <begin position="5"/>
        <end position="148"/>
    </location>
</feature>
<feature type="transmembrane region" description="Helical" evidence="12">
    <location>
        <begin position="444"/>
        <end position="465"/>
    </location>
</feature>
<evidence type="ECO:0000256" key="2">
    <source>
        <dbReference type="ARBA" id="ARBA00004496"/>
    </source>
</evidence>
<dbReference type="GO" id="GO:0009401">
    <property type="term" value="P:phosphoenolpyruvate-dependent sugar phosphotransferase system"/>
    <property type="evidence" value="ECO:0007669"/>
    <property type="project" value="UniProtKB-KW"/>
</dbReference>
<feature type="domain" description="PTS EIIC type-2" evidence="15">
    <location>
        <begin position="302"/>
        <end position="653"/>
    </location>
</feature>
<keyword evidence="9 12" id="KW-0812">Transmembrane</keyword>
<keyword evidence="7" id="KW-0808">Transferase</keyword>
<dbReference type="GO" id="GO:0090563">
    <property type="term" value="F:protein-phosphocysteine-sugar phosphotransferase activity"/>
    <property type="evidence" value="ECO:0007669"/>
    <property type="project" value="TreeGrafter"/>
</dbReference>
<feature type="domain" description="PTS EIIB type-2" evidence="14">
    <location>
        <begin position="177"/>
        <end position="272"/>
    </location>
</feature>
<dbReference type="GO" id="GO:0005886">
    <property type="term" value="C:plasma membrane"/>
    <property type="evidence" value="ECO:0007669"/>
    <property type="project" value="UniProtKB-SubCell"/>
</dbReference>
<dbReference type="CDD" id="cd00211">
    <property type="entry name" value="PTS_IIA_fru"/>
    <property type="match status" value="1"/>
</dbReference>
<dbReference type="InterPro" id="IPR004715">
    <property type="entry name" value="PTS_IIA_fruc"/>
</dbReference>
<comment type="subcellular location">
    <subcellularLocation>
        <location evidence="1">Cell inner membrane</location>
        <topology evidence="1">Multi-pass membrane protein</topology>
    </subcellularLocation>
    <subcellularLocation>
        <location evidence="2">Cytoplasm</location>
    </subcellularLocation>
</comment>
<dbReference type="InterPro" id="IPR036095">
    <property type="entry name" value="PTS_EIIB-like_sf"/>
</dbReference>
<dbReference type="PANTHER" id="PTHR30505">
    <property type="entry name" value="FRUCTOSE-LIKE PERMEASE"/>
    <property type="match status" value="1"/>
</dbReference>
<sequence>MELSQLFIKEAITLNLTTQDKDSTLRYLAERFAEVGGVSNVEAYVDKLAAREAQSTTGVGDEIAIPHAQDASVKQAAIVFARAEQGIEWASFDGQPAKLIFMIAAPEGGGEHLQALAKLSGILMDPAAKAALLEASTADEVISVIARFEQTKAEEAAGSNSVADTPEAPVKSSEPYILAVTACPTGIAHTYMAEEKLNQAAKQAGYRIKVETNGQTGVGNRLTAQDIEQATAIIVAADKQVEMARFDGKPVIVTKVADGINKAAELVERAAKVDAKIYRANQEDLAGSQNASDENESLGRKFYKHMMNGVSHMLPFVVAGGILIAFSFFWGINSANPADPTYNQVAHVLKTLGDLSFAMMLPVLAGFIGQSLADRPGLVIGFMGGVFANPGVLAGFNAAGIFDNTVASGFLGALVAGFLAGGIVWLLRKGFSWLPKSLEGMKPIFLYPVFGVLIMGLLMFFVINSPMGAVMTGLENLLNSVPRELSLLLGFLAAAMMSIDMGGPLNKAAYVTGTALVTAADGAGSDVMAAVMIGGMVPPLAIAISATINKKLWAPEQRNSALVNYVMGAAFITEGAIPFAAVNPLKVIPSLAIGSGVAGALSMLFGSVSYVPHGGLFAVLAGGVTNPVMYIVAWLAGGFVGALLLNALLKDNK</sequence>
<gene>
    <name evidence="16" type="ORF">GIY09_09415</name>
</gene>
<reference evidence="16 17" key="1">
    <citation type="submission" date="2019-11" db="EMBL/GenBank/DDBJ databases">
        <title>Characterisation of Fundicoccus ignavus gen. nov. sp. nov., a novel genus of the family Aerococcaceae isolated from bulk tank milk.</title>
        <authorList>
            <person name="Siebert A."/>
            <person name="Huptas C."/>
            <person name="Wenning M."/>
            <person name="Scherer S."/>
            <person name="Doll E.V."/>
        </authorList>
    </citation>
    <scope>NUCLEOTIDE SEQUENCE [LARGE SCALE GENOMIC DNA]</scope>
    <source>
        <strain evidence="16 17">WS4759</strain>
    </source>
</reference>
<dbReference type="InterPro" id="IPR003501">
    <property type="entry name" value="PTS_EIIB_2/3"/>
</dbReference>
<dbReference type="RefSeq" id="WP_153863857.1">
    <property type="nucleotide sequence ID" value="NZ_WJQS01000008.1"/>
</dbReference>
<dbReference type="NCBIfam" id="TIGR01427">
    <property type="entry name" value="PTS_IIC_fructo"/>
    <property type="match status" value="1"/>
</dbReference>
<organism evidence="16 17">
    <name type="scientific">Fundicoccus ignavus</name>
    <dbReference type="NCBI Taxonomy" id="2664442"/>
    <lineage>
        <taxon>Bacteria</taxon>
        <taxon>Bacillati</taxon>
        <taxon>Bacillota</taxon>
        <taxon>Bacilli</taxon>
        <taxon>Lactobacillales</taxon>
        <taxon>Aerococcaceae</taxon>
        <taxon>Fundicoccus</taxon>
    </lineage>
</organism>
<feature type="transmembrane region" description="Helical" evidence="12">
    <location>
        <begin position="485"/>
        <end position="506"/>
    </location>
</feature>
<dbReference type="PROSITE" id="PS51099">
    <property type="entry name" value="PTS_EIIB_TYPE_2"/>
    <property type="match status" value="1"/>
</dbReference>
<dbReference type="PROSITE" id="PS51104">
    <property type="entry name" value="PTS_EIIC_TYPE_2"/>
    <property type="match status" value="1"/>
</dbReference>
<feature type="transmembrane region" description="Helical" evidence="12">
    <location>
        <begin position="379"/>
        <end position="402"/>
    </location>
</feature>
<dbReference type="FunFam" id="3.40.50.2300:FF:000014">
    <property type="entry name" value="PTS system fructose-like transporter subunit IIB"/>
    <property type="match status" value="1"/>
</dbReference>
<dbReference type="InterPro" id="IPR003353">
    <property type="entry name" value="PTS_IIB_fruc"/>
</dbReference>
<evidence type="ECO:0000256" key="6">
    <source>
        <dbReference type="ARBA" id="ARBA00022597"/>
    </source>
</evidence>
<keyword evidence="10 12" id="KW-1133">Transmembrane helix</keyword>
<evidence type="ECO:0000256" key="8">
    <source>
        <dbReference type="ARBA" id="ARBA00022683"/>
    </source>
</evidence>
<name>A0A6I2GE10_9LACT</name>